<dbReference type="EMBL" id="CP144536">
    <property type="protein sequence ID" value="WWC63660.1"/>
    <property type="molecule type" value="Genomic_DNA"/>
</dbReference>
<sequence>MSQVKISAQDQLCRLLDTQKRFSALRPKQRSFSIGPDEGIVAAQGGLVVTAFDRSQEQPDGNGRYRLLAIYRQEFDDTGKRDWTREEYTVDFVPDHTRVLVDMTRDLAVVQELIDQGPSARLRVLSFLEGHQFLLSSYTPFSAQTIRAPTGADHLYRLSVVAPLYLIFVFKFSQSSGQQDSNALSGNHIFIYDIDELPGDQQQSELPPIIDKPTLILKAPDAVQDLPRYAFDPSQIVKDPTISLNVRNRYSTNGILRLSTRIQVGPPSFYRPSQLTWEIGTVILIDELMKRMSTRKPDEVIPLKDWLQFSYIQAEEIPFASVSIPSVSGTANRKLFTITRGVANADCKLTCQDLNQRVFKFEGSLDRPLGGLGQTTNSKEPQSDEIIRQEVTQETSFRSVRNHTRLPTDESCGARITIGEISTGKQSWQSMLSDGERLFILSRSWRSNVNDKDGLQVEILDFTGA</sequence>
<organism evidence="1">
    <name type="scientific">Kwoniella dejecticola CBS 10117</name>
    <dbReference type="NCBI Taxonomy" id="1296121"/>
    <lineage>
        <taxon>Eukaryota</taxon>
        <taxon>Fungi</taxon>
        <taxon>Dikarya</taxon>
        <taxon>Basidiomycota</taxon>
        <taxon>Agaricomycotina</taxon>
        <taxon>Tremellomycetes</taxon>
        <taxon>Tremellales</taxon>
        <taxon>Cryptococcaceae</taxon>
        <taxon>Kwoniella</taxon>
    </lineage>
</organism>
<evidence type="ECO:0000313" key="2">
    <source>
        <dbReference type="EMBL" id="WWC63660.1"/>
    </source>
</evidence>
<dbReference type="AlphaFoldDB" id="A0A1A6A1R1"/>
<dbReference type="GeneID" id="28969983"/>
<reference evidence="1" key="1">
    <citation type="submission" date="2013-07" db="EMBL/GenBank/DDBJ databases">
        <title>The Genome Sequence of Cryptococcus dejecticola CBS10117.</title>
        <authorList>
            <consortium name="The Broad Institute Genome Sequencing Platform"/>
            <person name="Cuomo C."/>
            <person name="Litvintseva A."/>
            <person name="Chen Y."/>
            <person name="Heitman J."/>
            <person name="Sun S."/>
            <person name="Springer D."/>
            <person name="Dromer F."/>
            <person name="Young S.K."/>
            <person name="Zeng Q."/>
            <person name="Gargeya S."/>
            <person name="Fitzgerald M."/>
            <person name="Abouelleil A."/>
            <person name="Alvarado L."/>
            <person name="Berlin A.M."/>
            <person name="Chapman S.B."/>
            <person name="Dewar J."/>
            <person name="Goldberg J."/>
            <person name="Griggs A."/>
            <person name="Gujja S."/>
            <person name="Hansen M."/>
            <person name="Howarth C."/>
            <person name="Imamovic A."/>
            <person name="Larimer J."/>
            <person name="McCowan C."/>
            <person name="Murphy C."/>
            <person name="Pearson M."/>
            <person name="Priest M."/>
            <person name="Roberts A."/>
            <person name="Saif S."/>
            <person name="Shea T."/>
            <person name="Sykes S."/>
            <person name="Wortman J."/>
            <person name="Nusbaum C."/>
            <person name="Birren B."/>
        </authorList>
    </citation>
    <scope>NUCLEOTIDE SEQUENCE [LARGE SCALE GENOMIC DNA]</scope>
    <source>
        <strain evidence="1">CBS 10117</strain>
    </source>
</reference>
<reference evidence="2" key="2">
    <citation type="submission" date="2013-07" db="EMBL/GenBank/DDBJ databases">
        <authorList>
            <consortium name="The Broad Institute Genome Sequencing Platform"/>
            <person name="Cuomo C."/>
            <person name="Litvintseva A."/>
            <person name="Chen Y."/>
            <person name="Heitman J."/>
            <person name="Sun S."/>
            <person name="Springer D."/>
            <person name="Dromer F."/>
            <person name="Young S.K."/>
            <person name="Zeng Q."/>
            <person name="Gargeya S."/>
            <person name="Fitzgerald M."/>
            <person name="Abouelleil A."/>
            <person name="Alvarado L."/>
            <person name="Berlin A.M."/>
            <person name="Chapman S.B."/>
            <person name="Dewar J."/>
            <person name="Goldberg J."/>
            <person name="Griggs A."/>
            <person name="Gujja S."/>
            <person name="Hansen M."/>
            <person name="Howarth C."/>
            <person name="Imamovic A."/>
            <person name="Larimer J."/>
            <person name="McCowan C."/>
            <person name="Murphy C."/>
            <person name="Pearson M."/>
            <person name="Priest M."/>
            <person name="Roberts A."/>
            <person name="Saif S."/>
            <person name="Shea T."/>
            <person name="Sykes S."/>
            <person name="Wortman J."/>
            <person name="Nusbaum C."/>
            <person name="Birren B."/>
        </authorList>
    </citation>
    <scope>NUCLEOTIDE SEQUENCE</scope>
    <source>
        <strain evidence="2">CBS 10117</strain>
    </source>
</reference>
<reference evidence="2" key="3">
    <citation type="submission" date="2024-02" db="EMBL/GenBank/DDBJ databases">
        <title>Comparative genomics of Cryptococcus and Kwoniella reveals pathogenesis evolution and contrasting modes of karyotype evolution via chromosome fusion or intercentromeric recombination.</title>
        <authorList>
            <person name="Coelho M.A."/>
            <person name="David-Palma M."/>
            <person name="Shea T."/>
            <person name="Bowers K."/>
            <person name="McGinley-Smith S."/>
            <person name="Mohammad A.W."/>
            <person name="Gnirke A."/>
            <person name="Yurkov A.M."/>
            <person name="Nowrousian M."/>
            <person name="Sun S."/>
            <person name="Cuomo C.A."/>
            <person name="Heitman J."/>
        </authorList>
    </citation>
    <scope>NUCLEOTIDE SEQUENCE</scope>
    <source>
        <strain evidence="2">CBS 10117</strain>
    </source>
</reference>
<accession>A0A1A6A1R1</accession>
<dbReference type="KEGG" id="kdj:28969983"/>
<gene>
    <name evidence="1" type="ORF">I303_06284</name>
    <name evidence="2" type="ORF">I303_106265</name>
</gene>
<keyword evidence="3" id="KW-1185">Reference proteome</keyword>
<evidence type="ECO:0000313" key="3">
    <source>
        <dbReference type="Proteomes" id="UP000078595"/>
    </source>
</evidence>
<dbReference type="EMBL" id="KI894033">
    <property type="protein sequence ID" value="OBR83997.1"/>
    <property type="molecule type" value="Genomic_DNA"/>
</dbReference>
<dbReference type="VEuPathDB" id="FungiDB:I303_06284"/>
<protein>
    <submittedName>
        <fullName evidence="1">Uncharacterized protein</fullName>
    </submittedName>
</protein>
<name>A0A1A6A1R1_9TREE</name>
<proteinExistence type="predicted"/>
<dbReference type="Proteomes" id="UP000078595">
    <property type="component" value="Chromosome 7"/>
</dbReference>
<dbReference type="RefSeq" id="XP_018261839.1">
    <property type="nucleotide sequence ID" value="XM_018409566.1"/>
</dbReference>
<evidence type="ECO:0000313" key="1">
    <source>
        <dbReference type="EMBL" id="OBR83997.1"/>
    </source>
</evidence>